<dbReference type="KEGG" id="gma:AciX8_2323"/>
<accession>G8NX26</accession>
<organism evidence="2 3">
    <name type="scientific">Granulicella mallensis (strain ATCC BAA-1857 / DSM 23137 / MP5ACTX8)</name>
    <dbReference type="NCBI Taxonomy" id="682795"/>
    <lineage>
        <taxon>Bacteria</taxon>
        <taxon>Pseudomonadati</taxon>
        <taxon>Acidobacteriota</taxon>
        <taxon>Terriglobia</taxon>
        <taxon>Terriglobales</taxon>
        <taxon>Acidobacteriaceae</taxon>
        <taxon>Granulicella</taxon>
    </lineage>
</organism>
<dbReference type="EMBL" id="CP003130">
    <property type="protein sequence ID" value="AEU36640.1"/>
    <property type="molecule type" value="Genomic_DNA"/>
</dbReference>
<dbReference type="InterPro" id="IPR011051">
    <property type="entry name" value="RmlC_Cupin_sf"/>
</dbReference>
<reference evidence="2 3" key="1">
    <citation type="submission" date="2011-11" db="EMBL/GenBank/DDBJ databases">
        <title>Complete sequence of Granulicella mallensis MP5ACTX8.</title>
        <authorList>
            <consortium name="US DOE Joint Genome Institute"/>
            <person name="Lucas S."/>
            <person name="Copeland A."/>
            <person name="Lapidus A."/>
            <person name="Cheng J.-F."/>
            <person name="Goodwin L."/>
            <person name="Pitluck S."/>
            <person name="Peters L."/>
            <person name="Lu M."/>
            <person name="Detter J.C."/>
            <person name="Han C."/>
            <person name="Tapia R."/>
            <person name="Land M."/>
            <person name="Hauser L."/>
            <person name="Kyrpides N."/>
            <person name="Ivanova N."/>
            <person name="Mikhailova N."/>
            <person name="Pagani I."/>
            <person name="Rawat S."/>
            <person name="Mannisto M."/>
            <person name="Haggblom M."/>
            <person name="Woyke T."/>
        </authorList>
    </citation>
    <scope>NUCLEOTIDE SEQUENCE [LARGE SCALE GENOMIC DNA]</scope>
    <source>
        <strain evidence="3">ATCC BAA-1857 / DSM 23137 / MP5ACTX8</strain>
    </source>
</reference>
<dbReference type="Gene3D" id="2.60.120.10">
    <property type="entry name" value="Jelly Rolls"/>
    <property type="match status" value="1"/>
</dbReference>
<proteinExistence type="predicted"/>
<dbReference type="InterPro" id="IPR014710">
    <property type="entry name" value="RmlC-like_jellyroll"/>
</dbReference>
<dbReference type="SUPFAM" id="SSF51182">
    <property type="entry name" value="RmlC-like cupins"/>
    <property type="match status" value="1"/>
</dbReference>
<name>G8NX26_GRAMM</name>
<dbReference type="Proteomes" id="UP000007113">
    <property type="component" value="Chromosome"/>
</dbReference>
<dbReference type="InterPro" id="IPR053146">
    <property type="entry name" value="QDO-like"/>
</dbReference>
<dbReference type="Pfam" id="PF07883">
    <property type="entry name" value="Cupin_2"/>
    <property type="match status" value="1"/>
</dbReference>
<dbReference type="STRING" id="682795.AciX8_2323"/>
<dbReference type="PANTHER" id="PTHR36440">
    <property type="entry name" value="PUTATIVE (AFU_ORTHOLOGUE AFUA_8G07350)-RELATED"/>
    <property type="match status" value="1"/>
</dbReference>
<evidence type="ECO:0000313" key="2">
    <source>
        <dbReference type="EMBL" id="AEU36640.1"/>
    </source>
</evidence>
<keyword evidence="3" id="KW-1185">Reference proteome</keyword>
<evidence type="ECO:0000313" key="3">
    <source>
        <dbReference type="Proteomes" id="UP000007113"/>
    </source>
</evidence>
<dbReference type="InterPro" id="IPR013096">
    <property type="entry name" value="Cupin_2"/>
</dbReference>
<evidence type="ECO:0000259" key="1">
    <source>
        <dbReference type="Pfam" id="PF07883"/>
    </source>
</evidence>
<dbReference type="AlphaFoldDB" id="G8NX26"/>
<dbReference type="RefSeq" id="WP_014265518.1">
    <property type="nucleotide sequence ID" value="NC_016631.1"/>
</dbReference>
<dbReference type="eggNOG" id="COG0662">
    <property type="taxonomic scope" value="Bacteria"/>
</dbReference>
<dbReference type="HOGENOM" id="CLU_103066_3_2_0"/>
<dbReference type="PANTHER" id="PTHR36440:SF1">
    <property type="entry name" value="PUTATIVE (AFU_ORTHOLOGUE AFUA_8G07350)-RELATED"/>
    <property type="match status" value="1"/>
</dbReference>
<gene>
    <name evidence="2" type="ordered locus">AciX8_2323</name>
</gene>
<protein>
    <submittedName>
        <fullName evidence="2">Cupin 2 conserved barrel domain protein</fullName>
    </submittedName>
</protein>
<sequence>MEFITELSVQYLDIFAPDTKGTMLPQLPTPKAFKRSPALENSSWYKGILVSQLAGETDTGGAFDLILGKMRKGTEPPPHVHERDDEFFYVLKGSMAVYTEGQRFDVASGECMFLPKGNPHAFLVQSDEIEVLTFITPGGFLNAVNQMNIPAQKMEIPTDEVFTYATMDLTKTMEIFEKYGVRFLSPEEIAQQMPQFHLPC</sequence>
<feature type="domain" description="Cupin type-2" evidence="1">
    <location>
        <begin position="69"/>
        <end position="130"/>
    </location>
</feature>